<keyword evidence="5 8" id="KW-1133">Transmembrane helix</keyword>
<evidence type="ECO:0000313" key="9">
    <source>
        <dbReference type="EMBL" id="KAL3426541.1"/>
    </source>
</evidence>
<evidence type="ECO:0000256" key="5">
    <source>
        <dbReference type="ARBA" id="ARBA00022989"/>
    </source>
</evidence>
<sequence length="503" mass="54165">MLPNSMSHDVEKFANASAAADSARRSNDTENTIEQKQKPLWCRILNWGVEENSIAPIPLAQRVDIRVANLFTVWFTALLCLLPIVTGMVGTLSYGLSLRDASLVILFFTLLSTLAPAALGVLGPKTGLRQMIQARYAFGLYAIVIILLLNAASVTGFCVIAAIVGGQCLSAVSDSGISWDVGIVITLIISLALSFSGYKVLHFYERWSWIPVLVAVIVATGCGGSKLRLQATPPPPEAQTILSYGCLIAGFMIPFAGIVCDFSVYIKPETPKRKTFGYVYAGLALPSILLLILGAAIGGAVPNVPSWAAAYEVNSVGGVLAEMLSPAKGFGKFIVVILALSVVGNISVSMYSIALNIQMLHPFFLEVPRSVFTIIVTVILVPVSIKASRSFLHSLENFLGVISYWSAAFVAIMLVEFVHFRKMDYASYDHASWNVRSRLPSGIAALGAGLCSFALVIPSMAQIWYTGPIAEKTGDIGFELAFIVSGLLYLPFRTLEIKLQGRL</sequence>
<comment type="similarity">
    <text evidence="2 7">Belongs to the purine-cytosine permease (2.A.39) family.</text>
</comment>
<feature type="transmembrane region" description="Helical" evidence="8">
    <location>
        <begin position="476"/>
        <end position="492"/>
    </location>
</feature>
<evidence type="ECO:0000256" key="7">
    <source>
        <dbReference type="PIRNR" id="PIRNR002744"/>
    </source>
</evidence>
<dbReference type="PIRSF" id="PIRSF002744">
    <property type="entry name" value="Pur-cyt_permease"/>
    <property type="match status" value="1"/>
</dbReference>
<keyword evidence="3 7" id="KW-0813">Transport</keyword>
<feature type="transmembrane region" description="Helical" evidence="8">
    <location>
        <begin position="278"/>
        <end position="301"/>
    </location>
</feature>
<dbReference type="PANTHER" id="PTHR31806">
    <property type="entry name" value="PURINE-CYTOSINE PERMEASE FCY2-RELATED"/>
    <property type="match status" value="1"/>
</dbReference>
<feature type="transmembrane region" description="Helical" evidence="8">
    <location>
        <begin position="136"/>
        <end position="164"/>
    </location>
</feature>
<feature type="transmembrane region" description="Helical" evidence="8">
    <location>
        <begin position="367"/>
        <end position="385"/>
    </location>
</feature>
<gene>
    <name evidence="9" type="ORF">PVAG01_00050</name>
</gene>
<evidence type="ECO:0000256" key="4">
    <source>
        <dbReference type="ARBA" id="ARBA00022692"/>
    </source>
</evidence>
<evidence type="ECO:0000256" key="2">
    <source>
        <dbReference type="ARBA" id="ARBA00008974"/>
    </source>
</evidence>
<comment type="subcellular location">
    <subcellularLocation>
        <location evidence="1">Membrane</location>
        <topology evidence="1">Multi-pass membrane protein</topology>
    </subcellularLocation>
</comment>
<feature type="transmembrane region" description="Helical" evidence="8">
    <location>
        <begin position="439"/>
        <end position="464"/>
    </location>
</feature>
<evidence type="ECO:0000313" key="10">
    <source>
        <dbReference type="Proteomes" id="UP001629113"/>
    </source>
</evidence>
<comment type="caution">
    <text evidence="9">The sequence shown here is derived from an EMBL/GenBank/DDBJ whole genome shotgun (WGS) entry which is preliminary data.</text>
</comment>
<feature type="transmembrane region" description="Helical" evidence="8">
    <location>
        <begin position="241"/>
        <end position="266"/>
    </location>
</feature>
<keyword evidence="4 8" id="KW-0812">Transmembrane</keyword>
<name>A0ABR4PT84_9HELO</name>
<feature type="transmembrane region" description="Helical" evidence="8">
    <location>
        <begin position="207"/>
        <end position="229"/>
    </location>
</feature>
<keyword evidence="10" id="KW-1185">Reference proteome</keyword>
<reference evidence="9 10" key="1">
    <citation type="submission" date="2024-06" db="EMBL/GenBank/DDBJ databases">
        <title>Complete genome of Phlyctema vagabunda strain 19-DSS-EL-015.</title>
        <authorList>
            <person name="Fiorenzani C."/>
        </authorList>
    </citation>
    <scope>NUCLEOTIDE SEQUENCE [LARGE SCALE GENOMIC DNA]</scope>
    <source>
        <strain evidence="9 10">19-DSS-EL-015</strain>
    </source>
</reference>
<evidence type="ECO:0000256" key="1">
    <source>
        <dbReference type="ARBA" id="ARBA00004141"/>
    </source>
</evidence>
<proteinExistence type="inferred from homology"/>
<evidence type="ECO:0000256" key="8">
    <source>
        <dbReference type="SAM" id="Phobius"/>
    </source>
</evidence>
<dbReference type="Proteomes" id="UP001629113">
    <property type="component" value="Unassembled WGS sequence"/>
</dbReference>
<organism evidence="9 10">
    <name type="scientific">Phlyctema vagabunda</name>
    <dbReference type="NCBI Taxonomy" id="108571"/>
    <lineage>
        <taxon>Eukaryota</taxon>
        <taxon>Fungi</taxon>
        <taxon>Dikarya</taxon>
        <taxon>Ascomycota</taxon>
        <taxon>Pezizomycotina</taxon>
        <taxon>Leotiomycetes</taxon>
        <taxon>Helotiales</taxon>
        <taxon>Dermateaceae</taxon>
        <taxon>Phlyctema</taxon>
    </lineage>
</organism>
<feature type="transmembrane region" description="Helical" evidence="8">
    <location>
        <begin position="67"/>
        <end position="89"/>
    </location>
</feature>
<evidence type="ECO:0000256" key="3">
    <source>
        <dbReference type="ARBA" id="ARBA00022448"/>
    </source>
</evidence>
<protein>
    <submittedName>
        <fullName evidence="9">Purine-cytosine permease fcyB 1</fullName>
    </submittedName>
</protein>
<dbReference type="InterPro" id="IPR001248">
    <property type="entry name" value="Pur-cyt_permease"/>
</dbReference>
<accession>A0ABR4PT84</accession>
<feature type="transmembrane region" description="Helical" evidence="8">
    <location>
        <begin position="333"/>
        <end position="355"/>
    </location>
</feature>
<keyword evidence="6 7" id="KW-0472">Membrane</keyword>
<evidence type="ECO:0000256" key="6">
    <source>
        <dbReference type="ARBA" id="ARBA00023136"/>
    </source>
</evidence>
<feature type="transmembrane region" description="Helical" evidence="8">
    <location>
        <begin position="101"/>
        <end position="124"/>
    </location>
</feature>
<feature type="transmembrane region" description="Helical" evidence="8">
    <location>
        <begin position="397"/>
        <end position="418"/>
    </location>
</feature>
<dbReference type="InterPro" id="IPR026030">
    <property type="entry name" value="Pur-cyt_permease_Fcy2/21/22"/>
</dbReference>
<dbReference type="EMBL" id="JBFCZG010000001">
    <property type="protein sequence ID" value="KAL3426541.1"/>
    <property type="molecule type" value="Genomic_DNA"/>
</dbReference>
<dbReference type="Gene3D" id="1.10.4160.10">
    <property type="entry name" value="Hydantoin permease"/>
    <property type="match status" value="1"/>
</dbReference>
<dbReference type="Pfam" id="PF02133">
    <property type="entry name" value="Transp_cyt_pur"/>
    <property type="match status" value="1"/>
</dbReference>
<feature type="transmembrane region" description="Helical" evidence="8">
    <location>
        <begin position="176"/>
        <end position="195"/>
    </location>
</feature>
<dbReference type="PANTHER" id="PTHR31806:SF5">
    <property type="entry name" value="PURINE-CYTOSINE PERMEASE FCY21"/>
    <property type="match status" value="1"/>
</dbReference>